<dbReference type="STRING" id="1159016.SAMN02927937_00789"/>
<evidence type="ECO:0000313" key="2">
    <source>
        <dbReference type="Proteomes" id="UP000199634"/>
    </source>
</evidence>
<sequence length="318" mass="37921">MKQNLLFFAPNHFDIDLAILNQLEKMEQYQIVKIDPESYQYKNSFERIFNLLGKIFFNKTLKKDWKAKQQLNHINQQKKYDVCLIFRPDLLHPKVLNFIQDNVKSRKVVYWDSFDKIPKLKSTLPYFNDFYSFEEKDCNNYNFKKISNFYIHKKTDKLPTYDAFFFGSKDARLNNIIKVITYLKEKKWNAQALIVAKKTKSKSKPVNVNGVTITETSTPFSQIYQYSENTKIVIDIAHSNQKGLSMRPYEALGLKRKLITNNSNIKNYDFYNEKNIFIITDFDNLNIPDSFLNTPFEKLPQEVYNKYHIKNWLENILQ</sequence>
<keyword evidence="2" id="KW-1185">Reference proteome</keyword>
<accession>A0A1H6JWP9</accession>
<dbReference type="OrthoDB" id="3251881at2"/>
<proteinExistence type="predicted"/>
<reference evidence="1 2" key="1">
    <citation type="submission" date="2016-10" db="EMBL/GenBank/DDBJ databases">
        <authorList>
            <person name="de Groot N.N."/>
        </authorList>
    </citation>
    <scope>NUCLEOTIDE SEQUENCE [LARGE SCALE GENOMIC DNA]</scope>
    <source>
        <strain evidence="1 2">CGMCC 1.10825</strain>
    </source>
</reference>
<gene>
    <name evidence="1" type="ORF">SAMN02927937_00789</name>
</gene>
<dbReference type="AlphaFoldDB" id="A0A1H6JWP9"/>
<organism evidence="1 2">
    <name type="scientific">Paenimyroides marinum</name>
    <dbReference type="NCBI Taxonomy" id="1159016"/>
    <lineage>
        <taxon>Bacteria</taxon>
        <taxon>Pseudomonadati</taxon>
        <taxon>Bacteroidota</taxon>
        <taxon>Flavobacteriia</taxon>
        <taxon>Flavobacteriales</taxon>
        <taxon>Flavobacteriaceae</taxon>
        <taxon>Paenimyroides</taxon>
    </lineage>
</organism>
<evidence type="ECO:0008006" key="3">
    <source>
        <dbReference type="Google" id="ProtNLM"/>
    </source>
</evidence>
<protein>
    <recommendedName>
        <fullName evidence="3">Lipopolysaccharide core biosynthesis protein rfaS</fullName>
    </recommendedName>
</protein>
<evidence type="ECO:0000313" key="1">
    <source>
        <dbReference type="EMBL" id="SEH67029.1"/>
    </source>
</evidence>
<dbReference type="EMBL" id="FNXE01000007">
    <property type="protein sequence ID" value="SEH67029.1"/>
    <property type="molecule type" value="Genomic_DNA"/>
</dbReference>
<dbReference type="RefSeq" id="WP_091096554.1">
    <property type="nucleotide sequence ID" value="NZ_FNXE01000007.1"/>
</dbReference>
<dbReference type="Proteomes" id="UP000199634">
    <property type="component" value="Unassembled WGS sequence"/>
</dbReference>
<name>A0A1H6JWP9_9FLAO</name>